<dbReference type="InterPro" id="IPR036968">
    <property type="entry name" value="Enolpyruvate_Tfrase_sf"/>
</dbReference>
<keyword evidence="15" id="KW-1185">Reference proteome</keyword>
<keyword evidence="12" id="KW-0670">Pyruvate</keyword>
<evidence type="ECO:0000313" key="14">
    <source>
        <dbReference type="EMBL" id="EFE28162.2"/>
    </source>
</evidence>
<comment type="function">
    <text evidence="12">Cell wall formation. Adds enolpyruvyl to UDP-N-acetylglucosamine.</text>
</comment>
<dbReference type="eggNOG" id="COG0766">
    <property type="taxonomic scope" value="Bacteria"/>
</dbReference>
<feature type="active site" description="Proton donor" evidence="12">
    <location>
        <position position="122"/>
    </location>
</feature>
<evidence type="ECO:0000256" key="9">
    <source>
        <dbReference type="ARBA" id="ARBA00023316"/>
    </source>
</evidence>
<evidence type="ECO:0000256" key="1">
    <source>
        <dbReference type="ARBA" id="ARBA00004496"/>
    </source>
</evidence>
<dbReference type="NCBIfam" id="NF006873">
    <property type="entry name" value="PRK09369.1"/>
    <property type="match status" value="1"/>
</dbReference>
<keyword evidence="3 12" id="KW-0963">Cytoplasm</keyword>
<accession>D6GR71</accession>
<evidence type="ECO:0000256" key="5">
    <source>
        <dbReference type="ARBA" id="ARBA00022679"/>
    </source>
</evidence>
<dbReference type="GO" id="GO:0009252">
    <property type="term" value="P:peptidoglycan biosynthetic process"/>
    <property type="evidence" value="ECO:0007669"/>
    <property type="project" value="UniProtKB-UniRule"/>
</dbReference>
<dbReference type="AlphaFoldDB" id="D6GR71"/>
<evidence type="ECO:0000256" key="6">
    <source>
        <dbReference type="ARBA" id="ARBA00022960"/>
    </source>
</evidence>
<dbReference type="Pfam" id="PF00275">
    <property type="entry name" value="EPSP_synthase"/>
    <property type="match status" value="1"/>
</dbReference>
<protein>
    <recommendedName>
        <fullName evidence="12">UDP-N-acetylglucosamine 1-carboxyvinyltransferase</fullName>
        <ecNumber evidence="12">2.5.1.7</ecNumber>
    </recommendedName>
    <alternativeName>
        <fullName evidence="12">Enoylpyruvate transferase</fullName>
    </alternativeName>
    <alternativeName>
        <fullName evidence="12">UDP-N-acetylglucosamine enolpyruvyl transferase</fullName>
        <shortName evidence="12">EPT</shortName>
    </alternativeName>
</protein>
<evidence type="ECO:0000256" key="11">
    <source>
        <dbReference type="ARBA" id="ARBA00047527"/>
    </source>
</evidence>
<dbReference type="InterPro" id="IPR050068">
    <property type="entry name" value="MurA_subfamily"/>
</dbReference>
<dbReference type="GO" id="GO:0005737">
    <property type="term" value="C:cytoplasm"/>
    <property type="evidence" value="ECO:0007669"/>
    <property type="project" value="UniProtKB-SubCell"/>
</dbReference>
<dbReference type="EC" id="2.5.1.7" evidence="12"/>
<feature type="binding site" evidence="12">
    <location>
        <position position="338"/>
    </location>
    <ligand>
        <name>UDP-N-acetyl-alpha-D-glucosamine</name>
        <dbReference type="ChEBI" id="CHEBI:57705"/>
    </ligand>
</feature>
<keyword evidence="4 12" id="KW-0132">Cell division</keyword>
<dbReference type="EMBL" id="CP002390">
    <property type="protein sequence ID" value="EFE28162.2"/>
    <property type="molecule type" value="Genomic_DNA"/>
</dbReference>
<feature type="binding site" evidence="12">
    <location>
        <position position="316"/>
    </location>
    <ligand>
        <name>UDP-N-acetyl-alpha-D-glucosamine</name>
        <dbReference type="ChEBI" id="CHEBI:57705"/>
    </ligand>
</feature>
<feature type="modified residue" description="2-(S-cysteinyl)pyruvic acid O-phosphothioketal" evidence="12">
    <location>
        <position position="122"/>
    </location>
</feature>
<dbReference type="PANTHER" id="PTHR43783:SF1">
    <property type="entry name" value="UDP-N-ACETYLGLUCOSAMINE 1-CARBOXYVINYLTRANSFERASE"/>
    <property type="match status" value="1"/>
</dbReference>
<feature type="binding site" evidence="12">
    <location>
        <position position="98"/>
    </location>
    <ligand>
        <name>UDP-N-acetyl-alpha-D-glucosamine</name>
        <dbReference type="ChEBI" id="CHEBI:57705"/>
    </ligand>
</feature>
<keyword evidence="9 12" id="KW-0961">Cell wall biogenesis/degradation</keyword>
<dbReference type="SUPFAM" id="SSF55205">
    <property type="entry name" value="EPT/RTPC-like"/>
    <property type="match status" value="1"/>
</dbReference>
<dbReference type="GO" id="GO:0071555">
    <property type="term" value="P:cell wall organization"/>
    <property type="evidence" value="ECO:0007669"/>
    <property type="project" value="UniProtKB-KW"/>
</dbReference>
<dbReference type="GO" id="GO:0051301">
    <property type="term" value="P:cell division"/>
    <property type="evidence" value="ECO:0007669"/>
    <property type="project" value="UniProtKB-KW"/>
</dbReference>
<name>D6GR71_FILAD</name>
<gene>
    <name evidence="12 14" type="primary">murA</name>
    <name evidence="14" type="ordered locus">HMPREF0389_00075</name>
</gene>
<dbReference type="HOGENOM" id="CLU_027387_0_0_9"/>
<evidence type="ECO:0000256" key="7">
    <source>
        <dbReference type="ARBA" id="ARBA00022984"/>
    </source>
</evidence>
<reference evidence="15" key="1">
    <citation type="submission" date="2010-12" db="EMBL/GenBank/DDBJ databases">
        <title>The genome sequence of Filifactor alocis strain ATCC 35896.</title>
        <authorList>
            <consortium name="The Broad Institute Genome Sequencing Platform"/>
            <person name="Ward D."/>
            <person name="Earl A."/>
            <person name="Feldgarden M."/>
            <person name="Young S.K."/>
            <person name="Gargeya S."/>
            <person name="Zeng Q."/>
            <person name="Alvarado L."/>
            <person name="Berlin A."/>
            <person name="Bochicchio J."/>
            <person name="Chapman S.B."/>
            <person name="Chen Z."/>
            <person name="Freedman E."/>
            <person name="Gellesch M."/>
            <person name="Goldberg J."/>
            <person name="Griggs A."/>
            <person name="Gujja S."/>
            <person name="Heilman E."/>
            <person name="Heiman D."/>
            <person name="Howarth C."/>
            <person name="Mehta T."/>
            <person name="Neiman D."/>
            <person name="Pearson M."/>
            <person name="Roberts A."/>
            <person name="Saif S."/>
            <person name="Shea T."/>
            <person name="Shenoy N."/>
            <person name="Sisk P."/>
            <person name="Stolte C."/>
            <person name="Sykes S."/>
            <person name="White J."/>
            <person name="Yandava C."/>
            <person name="Izard J."/>
            <person name="Blanton J.M."/>
            <person name="Baranova O.V."/>
            <person name="Tanner A.C."/>
            <person name="Dewhirst F.E."/>
            <person name="Haas B."/>
            <person name="Nusbaum C."/>
            <person name="Birren B."/>
        </authorList>
    </citation>
    <scope>NUCLEOTIDE SEQUENCE [LARGE SCALE GENOMIC DNA]</scope>
    <source>
        <strain evidence="15">ATCC 35896 / D40 B5</strain>
    </source>
</reference>
<evidence type="ECO:0000256" key="8">
    <source>
        <dbReference type="ARBA" id="ARBA00023306"/>
    </source>
</evidence>
<dbReference type="STRING" id="546269.HMPREF0389_00075"/>
<dbReference type="KEGG" id="faa:HMPREF0389_00075"/>
<organism evidence="14 15">
    <name type="scientific">Filifactor alocis (strain ATCC 35896 / CCUG 47790 / D40 B5)</name>
    <name type="common">Fusobacterium alocis</name>
    <dbReference type="NCBI Taxonomy" id="546269"/>
    <lineage>
        <taxon>Bacteria</taxon>
        <taxon>Bacillati</taxon>
        <taxon>Bacillota</taxon>
        <taxon>Clostridia</taxon>
        <taxon>Peptostreptococcales</taxon>
        <taxon>Filifactoraceae</taxon>
        <taxon>Filifactor</taxon>
    </lineage>
</organism>
<sequence length="429" mass="45660">MKGMDSLAYITVKESPSLRGTVQISGAKNAVLPIIAATLLAEGISVIKGVPNLKDVQVMVELLACLGAKAELKGDSLFVDASHITSVEAPHELVNKMRASFLVMGALLSRFQRAKISLPGGCAIGSRPIDLHLKGFEALGATVNIIDEGLQSGYIEAHAKEYLQGGKVYLDFPSVGATENILMAASLTPGVTVIENAAEEPEIVDLANYLNNMGARVRGAGTNTIRIIGVEKLHPIEYTVIPDRIEAGTFMVAAAMTKGDVLVENVITDHIKPVIAKLTEIGCTIEEYDNAVRVIGPEVIKSATIKTMPHPGFPTDLQSLFMALLCIAEGESTVTETVFENRFMNVPELIRMGADIEINGETAIVNGVSKLYGSEVVATDLRAGAALIISGLVAEGATKIRNIYHIDRGYVDIVGKLSKLGANISRVED</sequence>
<feature type="domain" description="Enolpyruvate transferase" evidence="13">
    <location>
        <begin position="15"/>
        <end position="417"/>
    </location>
</feature>
<dbReference type="InterPro" id="IPR005750">
    <property type="entry name" value="UDP_GlcNAc_COvinyl_MurA"/>
</dbReference>
<dbReference type="PANTHER" id="PTHR43783">
    <property type="entry name" value="UDP-N-ACETYLGLUCOSAMINE 1-CARBOXYVINYLTRANSFERASE"/>
    <property type="match status" value="1"/>
</dbReference>
<dbReference type="NCBIfam" id="TIGR01072">
    <property type="entry name" value="murA"/>
    <property type="match status" value="1"/>
</dbReference>
<dbReference type="GO" id="GO:0008760">
    <property type="term" value="F:UDP-N-acetylglucosamine 1-carboxyvinyltransferase activity"/>
    <property type="evidence" value="ECO:0007669"/>
    <property type="project" value="UniProtKB-UniRule"/>
</dbReference>
<comment type="catalytic activity">
    <reaction evidence="11 12">
        <text>phosphoenolpyruvate + UDP-N-acetyl-alpha-D-glucosamine = UDP-N-acetyl-3-O-(1-carboxyvinyl)-alpha-D-glucosamine + phosphate</text>
        <dbReference type="Rhea" id="RHEA:18681"/>
        <dbReference type="ChEBI" id="CHEBI:43474"/>
        <dbReference type="ChEBI" id="CHEBI:57705"/>
        <dbReference type="ChEBI" id="CHEBI:58702"/>
        <dbReference type="ChEBI" id="CHEBI:68483"/>
        <dbReference type="EC" id="2.5.1.7"/>
    </reaction>
</comment>
<dbReference type="Proteomes" id="UP000007468">
    <property type="component" value="Chromosome"/>
</dbReference>
<dbReference type="PATRIC" id="fig|546269.5.peg.588"/>
<evidence type="ECO:0000256" key="10">
    <source>
        <dbReference type="ARBA" id="ARBA00038367"/>
    </source>
</evidence>
<keyword evidence="6 12" id="KW-0133">Cell shape</keyword>
<evidence type="ECO:0000256" key="2">
    <source>
        <dbReference type="ARBA" id="ARBA00004752"/>
    </source>
</evidence>
<proteinExistence type="inferred from homology"/>
<dbReference type="FunFam" id="3.65.10.10:FF:000001">
    <property type="entry name" value="UDP-N-acetylglucosamine 1-carboxyvinyltransferase"/>
    <property type="match status" value="1"/>
</dbReference>
<dbReference type="HAMAP" id="MF_00111">
    <property type="entry name" value="MurA"/>
    <property type="match status" value="1"/>
</dbReference>
<feature type="binding site" evidence="12">
    <location>
        <begin position="28"/>
        <end position="29"/>
    </location>
    <ligand>
        <name>phosphoenolpyruvate</name>
        <dbReference type="ChEBI" id="CHEBI:58702"/>
    </ligand>
</feature>
<evidence type="ECO:0000313" key="15">
    <source>
        <dbReference type="Proteomes" id="UP000007468"/>
    </source>
</evidence>
<evidence type="ECO:0000256" key="12">
    <source>
        <dbReference type="HAMAP-Rule" id="MF_00111"/>
    </source>
</evidence>
<dbReference type="CDD" id="cd01555">
    <property type="entry name" value="UdpNAET"/>
    <property type="match status" value="1"/>
</dbReference>
<keyword evidence="5 12" id="KW-0808">Transferase</keyword>
<comment type="caution">
    <text evidence="12">Lacks conserved residue(s) required for the propagation of feature annotation.</text>
</comment>
<dbReference type="InterPro" id="IPR001986">
    <property type="entry name" value="Enolpyruvate_Tfrase_dom"/>
</dbReference>
<dbReference type="GO" id="GO:0008360">
    <property type="term" value="P:regulation of cell shape"/>
    <property type="evidence" value="ECO:0007669"/>
    <property type="project" value="UniProtKB-KW"/>
</dbReference>
<evidence type="ECO:0000256" key="4">
    <source>
        <dbReference type="ARBA" id="ARBA00022618"/>
    </source>
</evidence>
<evidence type="ECO:0000259" key="13">
    <source>
        <dbReference type="Pfam" id="PF00275"/>
    </source>
</evidence>
<keyword evidence="8 12" id="KW-0131">Cell cycle</keyword>
<dbReference type="UniPathway" id="UPA00219"/>
<dbReference type="InterPro" id="IPR013792">
    <property type="entry name" value="RNA3'P_cycl/enolpyr_Trfase_a/b"/>
</dbReference>
<feature type="binding site" evidence="12">
    <location>
        <begin position="127"/>
        <end position="131"/>
    </location>
    <ligand>
        <name>UDP-N-acetyl-alpha-D-glucosamine</name>
        <dbReference type="ChEBI" id="CHEBI:57705"/>
    </ligand>
</feature>
<comment type="pathway">
    <text evidence="2 12">Cell wall biogenesis; peptidoglycan biosynthesis.</text>
</comment>
<dbReference type="GO" id="GO:0019277">
    <property type="term" value="P:UDP-N-acetylgalactosamine biosynthetic process"/>
    <property type="evidence" value="ECO:0007669"/>
    <property type="project" value="InterPro"/>
</dbReference>
<comment type="subcellular location">
    <subcellularLocation>
        <location evidence="1 12">Cytoplasm</location>
    </subcellularLocation>
</comment>
<keyword evidence="7 12" id="KW-0573">Peptidoglycan synthesis</keyword>
<comment type="similarity">
    <text evidence="10 12">Belongs to the EPSP synthase family. MurA subfamily.</text>
</comment>
<dbReference type="Gene3D" id="3.65.10.10">
    <property type="entry name" value="Enolpyruvate transferase domain"/>
    <property type="match status" value="2"/>
</dbReference>
<evidence type="ECO:0000256" key="3">
    <source>
        <dbReference type="ARBA" id="ARBA00022490"/>
    </source>
</evidence>